<protein>
    <submittedName>
        <fullName evidence="1">Uncharacterized protein</fullName>
    </submittedName>
</protein>
<organism evidence="1 2">
    <name type="scientific">Smallanthus sonchifolius</name>
    <dbReference type="NCBI Taxonomy" id="185202"/>
    <lineage>
        <taxon>Eukaryota</taxon>
        <taxon>Viridiplantae</taxon>
        <taxon>Streptophyta</taxon>
        <taxon>Embryophyta</taxon>
        <taxon>Tracheophyta</taxon>
        <taxon>Spermatophyta</taxon>
        <taxon>Magnoliopsida</taxon>
        <taxon>eudicotyledons</taxon>
        <taxon>Gunneridae</taxon>
        <taxon>Pentapetalae</taxon>
        <taxon>asterids</taxon>
        <taxon>campanulids</taxon>
        <taxon>Asterales</taxon>
        <taxon>Asteraceae</taxon>
        <taxon>Asteroideae</taxon>
        <taxon>Heliantheae alliance</taxon>
        <taxon>Millerieae</taxon>
        <taxon>Smallanthus</taxon>
    </lineage>
</organism>
<accession>A0ACB8YQA9</accession>
<reference evidence="1 2" key="2">
    <citation type="journal article" date="2022" name="Mol. Ecol. Resour.">
        <title>The genomes of chicory, endive, great burdock and yacon provide insights into Asteraceae paleo-polyploidization history and plant inulin production.</title>
        <authorList>
            <person name="Fan W."/>
            <person name="Wang S."/>
            <person name="Wang H."/>
            <person name="Wang A."/>
            <person name="Jiang F."/>
            <person name="Liu H."/>
            <person name="Zhao H."/>
            <person name="Xu D."/>
            <person name="Zhang Y."/>
        </authorList>
    </citation>
    <scope>NUCLEOTIDE SEQUENCE [LARGE SCALE GENOMIC DNA]</scope>
    <source>
        <strain evidence="2">cv. Yunnan</strain>
        <tissue evidence="1">Leaves</tissue>
    </source>
</reference>
<reference evidence="2" key="1">
    <citation type="journal article" date="2022" name="Mol. Ecol. Resour.">
        <title>The genomes of chicory, endive, great burdock and yacon provide insights into Asteraceae palaeo-polyploidization history and plant inulin production.</title>
        <authorList>
            <person name="Fan W."/>
            <person name="Wang S."/>
            <person name="Wang H."/>
            <person name="Wang A."/>
            <person name="Jiang F."/>
            <person name="Liu H."/>
            <person name="Zhao H."/>
            <person name="Xu D."/>
            <person name="Zhang Y."/>
        </authorList>
    </citation>
    <scope>NUCLEOTIDE SEQUENCE [LARGE SCALE GENOMIC DNA]</scope>
    <source>
        <strain evidence="2">cv. Yunnan</strain>
    </source>
</reference>
<dbReference type="Proteomes" id="UP001056120">
    <property type="component" value="Linkage Group LG27"/>
</dbReference>
<proteinExistence type="predicted"/>
<gene>
    <name evidence="1" type="ORF">L1987_80820</name>
</gene>
<evidence type="ECO:0000313" key="1">
    <source>
        <dbReference type="EMBL" id="KAI3687129.1"/>
    </source>
</evidence>
<dbReference type="EMBL" id="CM042044">
    <property type="protein sequence ID" value="KAI3687129.1"/>
    <property type="molecule type" value="Genomic_DNA"/>
</dbReference>
<sequence>MGKPTGKKKLQAGGEKVMKQNNKAERSSKQIDEDTAVFIQMSQELKEEGNLLFQKCDNEGAMLKFEKALKLLPGNHIDVASLRSNMAGCYIQMGIGEYPRAIQECNLALEVAPKYSKALLKRARCYEALDKLEWALRDVRNVLSMEPSNVTALEIEESVKKAIEGKGLKLEEVEAVLPPDYVEPAALKAVKALKEKTKKRKNNRVEKKGVEKVNQSKVEAEEVKEKIFEESKEVKAEKVKDNKANRVKDKRVVKKMEDKVVVEDKNSITEEKVVTKTVKLVLNDDIRWAQLPIGCSIGVVREIVWDRFPGLEGVLIKYKDQEGDLITITTTSELRMAESSSGPQGSLRLYLVEVSPDKEPSYEGFTNDGFPKASSLISSVSENGNVGKIREVEKVTTCVEDWIVQFARLFKDHVGFESDSYLDLHDLGMELYSEAVEETVTTENAQKLFDIAGGKFQEMAALGLFNLGNVHMNKARKWVVFAEDGTKESIQEQVKKGHEWAEKEYVKAGIRYEEALKIKPDFYEGFLALGQQQFELAKLSYSYAVGTKTNLESGLSAPIMELYNKAEDSMEHGMQIWEELEEQRLNGLSLYDKYRDDLVNLGLEGFLKDVSAEEAAEQAAHLRSQMYILWGTLLYERSVVEFKMGLLAWEESLAASVEKFELAGASPTDLGVIVKNHCSNGTSSEGLGFKIDEIVQAWNDMYGVKRWQAGVPSFRLEPLFRRRVSKLHTFMEHL</sequence>
<comment type="caution">
    <text evidence="1">The sequence shown here is derived from an EMBL/GenBank/DDBJ whole genome shotgun (WGS) entry which is preliminary data.</text>
</comment>
<name>A0ACB8YQA9_9ASTR</name>
<evidence type="ECO:0000313" key="2">
    <source>
        <dbReference type="Proteomes" id="UP001056120"/>
    </source>
</evidence>
<keyword evidence="2" id="KW-1185">Reference proteome</keyword>